<reference evidence="4" key="1">
    <citation type="journal article" date="2019" name="Int. J. Syst. Evol. Microbiol.">
        <title>The Global Catalogue of Microorganisms (GCM) 10K type strain sequencing project: providing services to taxonomists for standard genome sequencing and annotation.</title>
        <authorList>
            <consortium name="The Broad Institute Genomics Platform"/>
            <consortium name="The Broad Institute Genome Sequencing Center for Infectious Disease"/>
            <person name="Wu L."/>
            <person name="Ma J."/>
        </authorList>
    </citation>
    <scope>NUCLEOTIDE SEQUENCE [LARGE SCALE GENOMIC DNA]</scope>
    <source>
        <strain evidence="4">JCM 13002</strain>
    </source>
</reference>
<gene>
    <name evidence="3" type="ORF">GCM10009663_76030</name>
</gene>
<dbReference type="SUPFAM" id="SSF53098">
    <property type="entry name" value="Ribonuclease H-like"/>
    <property type="match status" value="1"/>
</dbReference>
<feature type="domain" description="Integrase catalytic" evidence="2">
    <location>
        <begin position="142"/>
        <end position="339"/>
    </location>
</feature>
<dbReference type="PROSITE" id="PS50994">
    <property type="entry name" value="INTEGRASE"/>
    <property type="match status" value="1"/>
</dbReference>
<name>A0ABP4ETH3_9ACTN</name>
<dbReference type="InterPro" id="IPR015378">
    <property type="entry name" value="Transposase-like_Mu_C"/>
</dbReference>
<protein>
    <submittedName>
        <fullName evidence="3">Mu transposase C-terminal domain-containing protein</fullName>
    </submittedName>
</protein>
<evidence type="ECO:0000259" key="2">
    <source>
        <dbReference type="PROSITE" id="PS50994"/>
    </source>
</evidence>
<dbReference type="EMBL" id="BAAALD010000162">
    <property type="protein sequence ID" value="GAA1126539.1"/>
    <property type="molecule type" value="Genomic_DNA"/>
</dbReference>
<dbReference type="Pfam" id="PF09299">
    <property type="entry name" value="Mu-transpos_C"/>
    <property type="match status" value="1"/>
</dbReference>
<sequence>MVIALDPLGPVPDREAVVARLMDLDSQGALTTSHVRLVASSLGVTVRAVWYWVAAARREGRLTPRSRTRLTITPEIRRLLAFWGGNVSAVHRELLARAADDPEAGPVLSLSALHRAVVRDLSVGERAGLRGGEAARRAHDVFGKRPALWRNACWEGDHKHVPVQVDIEGEPVCPWITWFIDCATKYILGLAVTPHTPSRDAVLAALRTSITRTGPFGPAGGLPALVRVDRGKEFLCATVTSALGAFAVPVHDLPAYSPHLKGTVEALNDAVEEMFLLSLPRYTHRQKLTGGRTCDPDAPPLTFPAFVALLLDWVHWWNTEHHPAGLDGLTPSEAWNGDPTPLRDVPAGHLAFFALEDDGRTRTITTNGISWHRRPYIAPWMVGHTGTKVRLRHLPHHDGEIEVFDASTGGHLGTAHLADQASPEQVRALKAARTAAARRLRADLKAAEKLRRQRFAAVTAPAPPEPLGTLTAAEAAAELEAADGRDLRGLALPGLIPHAPLPDDWVLPRTAAPTTSPGPTGTDRTDPTPTA</sequence>
<evidence type="ECO:0000313" key="3">
    <source>
        <dbReference type="EMBL" id="GAA1126539.1"/>
    </source>
</evidence>
<evidence type="ECO:0000256" key="1">
    <source>
        <dbReference type="SAM" id="MobiDB-lite"/>
    </source>
</evidence>
<dbReference type="InterPro" id="IPR012337">
    <property type="entry name" value="RNaseH-like_sf"/>
</dbReference>
<keyword evidence="4" id="KW-1185">Reference proteome</keyword>
<evidence type="ECO:0000313" key="4">
    <source>
        <dbReference type="Proteomes" id="UP001499987"/>
    </source>
</evidence>
<feature type="compositionally biased region" description="Low complexity" evidence="1">
    <location>
        <begin position="508"/>
        <end position="531"/>
    </location>
</feature>
<dbReference type="InterPro" id="IPR001584">
    <property type="entry name" value="Integrase_cat-core"/>
</dbReference>
<organism evidence="3 4">
    <name type="scientific">Kitasatospora arboriphila</name>
    <dbReference type="NCBI Taxonomy" id="258052"/>
    <lineage>
        <taxon>Bacteria</taxon>
        <taxon>Bacillati</taxon>
        <taxon>Actinomycetota</taxon>
        <taxon>Actinomycetes</taxon>
        <taxon>Kitasatosporales</taxon>
        <taxon>Streptomycetaceae</taxon>
        <taxon>Kitasatospora</taxon>
    </lineage>
</organism>
<dbReference type="Gene3D" id="3.30.420.10">
    <property type="entry name" value="Ribonuclease H-like superfamily/Ribonuclease H"/>
    <property type="match status" value="1"/>
</dbReference>
<comment type="caution">
    <text evidence="3">The sequence shown here is derived from an EMBL/GenBank/DDBJ whole genome shotgun (WGS) entry which is preliminary data.</text>
</comment>
<accession>A0ABP4ETH3</accession>
<proteinExistence type="predicted"/>
<dbReference type="Proteomes" id="UP001499987">
    <property type="component" value="Unassembled WGS sequence"/>
</dbReference>
<dbReference type="InterPro" id="IPR036397">
    <property type="entry name" value="RNaseH_sf"/>
</dbReference>
<feature type="region of interest" description="Disordered" evidence="1">
    <location>
        <begin position="499"/>
        <end position="531"/>
    </location>
</feature>